<evidence type="ECO:0000259" key="1">
    <source>
        <dbReference type="Pfam" id="PF25148"/>
    </source>
</evidence>
<feature type="domain" description="DUF7824" evidence="1">
    <location>
        <begin position="417"/>
        <end position="583"/>
    </location>
</feature>
<evidence type="ECO:0000313" key="3">
    <source>
        <dbReference type="Proteomes" id="UP001500630"/>
    </source>
</evidence>
<dbReference type="Pfam" id="PF25148">
    <property type="entry name" value="DUF7824"/>
    <property type="match status" value="1"/>
</dbReference>
<proteinExistence type="predicted"/>
<reference evidence="3" key="1">
    <citation type="journal article" date="2019" name="Int. J. Syst. Evol. Microbiol.">
        <title>The Global Catalogue of Microorganisms (GCM) 10K type strain sequencing project: providing services to taxonomists for standard genome sequencing and annotation.</title>
        <authorList>
            <consortium name="The Broad Institute Genomics Platform"/>
            <consortium name="The Broad Institute Genome Sequencing Center for Infectious Disease"/>
            <person name="Wu L."/>
            <person name="Ma J."/>
        </authorList>
    </citation>
    <scope>NUCLEOTIDE SEQUENCE [LARGE SCALE GENOMIC DNA]</scope>
    <source>
        <strain evidence="3">JCM 17326</strain>
    </source>
</reference>
<protein>
    <recommendedName>
        <fullName evidence="1">DUF7824 domain-containing protein</fullName>
    </recommendedName>
</protein>
<gene>
    <name evidence="2" type="ORF">GCM10022419_093540</name>
</gene>
<evidence type="ECO:0000313" key="2">
    <source>
        <dbReference type="EMBL" id="GAA3595535.1"/>
    </source>
</evidence>
<organism evidence="2 3">
    <name type="scientific">Nonomuraea rosea</name>
    <dbReference type="NCBI Taxonomy" id="638574"/>
    <lineage>
        <taxon>Bacteria</taxon>
        <taxon>Bacillati</taxon>
        <taxon>Actinomycetota</taxon>
        <taxon>Actinomycetes</taxon>
        <taxon>Streptosporangiales</taxon>
        <taxon>Streptosporangiaceae</taxon>
        <taxon>Nonomuraea</taxon>
    </lineage>
</organism>
<comment type="caution">
    <text evidence="2">The sequence shown here is derived from an EMBL/GenBank/DDBJ whole genome shotgun (WGS) entry which is preliminary data.</text>
</comment>
<sequence length="843" mass="90015">MNAWEHLLKLAAACDTVGAVRLVTELDPADRKAIAAELPRYVTKRSRSGAWWEWPRERTPLMVAGVACMSGAAAVSAWLLRREFRWMSDPDKADQVLGLLRERPAEWQADVARRIAARLRLPDLTHWAVAAAIVRETGIEPPDEDAFMVGWLRELDPATAAGDPLFAAYGPRIFEIDGLGAAGLWRVVESVVRLTGDGLLDRAAVVDGLVRRLLRDGPAALTPLAGLHDRLDPDLDEAAARARDYARLLPAGPTAVADLALAQLRRLEEAGRLEEELFTESVAALVFRPEKKLLRAAVSWAGDAVLRDAGRVDVVLEALATVFVQDTLALQERAVRLAVKVAPQAGEPGREAVRQAAAGLPAELREKISAAYGGGLAEEEAPVASPLTAGPVPRLPPPIASPDELARAIAGLGWPPDPYDFERLLAGLAEWSHREPGALREALRPWWQQLTPDAFGHYGREIREGVADGVRRAFFAFAAPKKSATVSKRAASKRRGRVALDVLDRLYLSRALELVPCFEKGGGYPVLLATPTTGTGHVDPGVLLDRLELLEAAGVAALPADLAQALLRLPREISGADARRAAALTSEAGRSCAAWMRGGGLADPVVSVSARKSDGWPPCELRIAIEPPAADLPEPIRRLFELRSGYTYTAAWWPLALPAHREIVAAHLAGYLPASMESRDPQVEVLASLVQGEGPLGQATAYALACGMGHMNAAGRAAAVDALLTLAARGEVPVAALGEAVIKLVGSDLLKLNRVVAVFEDATQAGAHEAVWALIAYLLPGLLPKDGERPRTGVADLLAAGARAARIAGVRADLPEVAAVAARKGSSRLVQEARRLRHLLTAP</sequence>
<dbReference type="Proteomes" id="UP001500630">
    <property type="component" value="Unassembled WGS sequence"/>
</dbReference>
<dbReference type="InterPro" id="IPR056726">
    <property type="entry name" value="DUF7824"/>
</dbReference>
<dbReference type="EMBL" id="BAABDQ010000030">
    <property type="protein sequence ID" value="GAA3595535.1"/>
    <property type="molecule type" value="Genomic_DNA"/>
</dbReference>
<dbReference type="RefSeq" id="WP_345572456.1">
    <property type="nucleotide sequence ID" value="NZ_BAABDQ010000030.1"/>
</dbReference>
<name>A0ABP6Z605_9ACTN</name>
<accession>A0ABP6Z605</accession>
<keyword evidence="3" id="KW-1185">Reference proteome</keyword>